<feature type="transmembrane region" description="Helical" evidence="5">
    <location>
        <begin position="180"/>
        <end position="201"/>
    </location>
</feature>
<feature type="transmembrane region" description="Helical" evidence="5">
    <location>
        <begin position="306"/>
        <end position="324"/>
    </location>
</feature>
<evidence type="ECO:0000256" key="2">
    <source>
        <dbReference type="ARBA" id="ARBA00022692"/>
    </source>
</evidence>
<evidence type="ECO:0000256" key="1">
    <source>
        <dbReference type="ARBA" id="ARBA00004141"/>
    </source>
</evidence>
<dbReference type="InterPro" id="IPR004837">
    <property type="entry name" value="NaCa_Exmemb"/>
</dbReference>
<dbReference type="GO" id="GO:0006874">
    <property type="term" value="P:intracellular calcium ion homeostasis"/>
    <property type="evidence" value="ECO:0007669"/>
    <property type="project" value="TreeGrafter"/>
</dbReference>
<dbReference type="GO" id="GO:0005262">
    <property type="term" value="F:calcium channel activity"/>
    <property type="evidence" value="ECO:0007669"/>
    <property type="project" value="TreeGrafter"/>
</dbReference>
<feature type="transmembrane region" description="Helical" evidence="5">
    <location>
        <begin position="69"/>
        <end position="92"/>
    </location>
</feature>
<evidence type="ECO:0000256" key="5">
    <source>
        <dbReference type="SAM" id="Phobius"/>
    </source>
</evidence>
<feature type="transmembrane region" description="Helical" evidence="5">
    <location>
        <begin position="30"/>
        <end position="49"/>
    </location>
</feature>
<dbReference type="PANTHER" id="PTHR10846:SF8">
    <property type="entry name" value="INNER MEMBRANE PROTEIN YRBG"/>
    <property type="match status" value="1"/>
</dbReference>
<protein>
    <submittedName>
        <fullName evidence="7">Cation transporter</fullName>
    </submittedName>
</protein>
<feature type="transmembrane region" description="Helical" evidence="5">
    <location>
        <begin position="240"/>
        <end position="264"/>
    </location>
</feature>
<keyword evidence="4 5" id="KW-0472">Membrane</keyword>
<accession>A0A2I0QTK3</accession>
<feature type="transmembrane region" description="Helical" evidence="5">
    <location>
        <begin position="276"/>
        <end position="294"/>
    </location>
</feature>
<dbReference type="EMBL" id="PJNH01000002">
    <property type="protein sequence ID" value="PKR77634.1"/>
    <property type="molecule type" value="Genomic_DNA"/>
</dbReference>
<dbReference type="GO" id="GO:0005886">
    <property type="term" value="C:plasma membrane"/>
    <property type="evidence" value="ECO:0007669"/>
    <property type="project" value="TreeGrafter"/>
</dbReference>
<dbReference type="InterPro" id="IPR044880">
    <property type="entry name" value="NCX_ion-bd_dom_sf"/>
</dbReference>
<proteinExistence type="predicted"/>
<keyword evidence="2 5" id="KW-0812">Transmembrane</keyword>
<dbReference type="Gene3D" id="1.20.1420.30">
    <property type="entry name" value="NCX, central ion-binding region"/>
    <property type="match status" value="1"/>
</dbReference>
<feature type="transmembrane region" description="Helical" evidence="5">
    <location>
        <begin position="131"/>
        <end position="152"/>
    </location>
</feature>
<feature type="transmembrane region" description="Helical" evidence="5">
    <location>
        <begin position="104"/>
        <end position="125"/>
    </location>
</feature>
<dbReference type="GO" id="GO:0008273">
    <property type="term" value="F:calcium, potassium:sodium antiporter activity"/>
    <property type="evidence" value="ECO:0007669"/>
    <property type="project" value="TreeGrafter"/>
</dbReference>
<comment type="caution">
    <text evidence="7">The sequence shown here is derived from an EMBL/GenBank/DDBJ whole genome shotgun (WGS) entry which is preliminary data.</text>
</comment>
<dbReference type="OrthoDB" id="9794225at2"/>
<feature type="transmembrane region" description="Helical" evidence="5">
    <location>
        <begin position="6"/>
        <end position="23"/>
    </location>
</feature>
<dbReference type="RefSeq" id="WP_101331242.1">
    <property type="nucleotide sequence ID" value="NZ_PJNH01000002.1"/>
</dbReference>
<dbReference type="Pfam" id="PF01699">
    <property type="entry name" value="Na_Ca_ex"/>
    <property type="match status" value="2"/>
</dbReference>
<evidence type="ECO:0000259" key="6">
    <source>
        <dbReference type="Pfam" id="PF01699"/>
    </source>
</evidence>
<feature type="transmembrane region" description="Helical" evidence="5">
    <location>
        <begin position="207"/>
        <end position="233"/>
    </location>
</feature>
<dbReference type="InterPro" id="IPR004481">
    <property type="entry name" value="K/Na/Ca-exchanger"/>
</dbReference>
<evidence type="ECO:0000313" key="7">
    <source>
        <dbReference type="EMBL" id="PKR77634.1"/>
    </source>
</evidence>
<dbReference type="AlphaFoldDB" id="A0A2I0QTK3"/>
<comment type="subcellular location">
    <subcellularLocation>
        <location evidence="1">Membrane</location>
        <topology evidence="1">Multi-pass membrane protein</topology>
    </subcellularLocation>
</comment>
<dbReference type="PANTHER" id="PTHR10846">
    <property type="entry name" value="SODIUM/POTASSIUM/CALCIUM EXCHANGER"/>
    <property type="match status" value="1"/>
</dbReference>
<reference evidence="7 8" key="1">
    <citation type="submission" date="2017-06" db="EMBL/GenBank/DDBJ databases">
        <title>the draft geome sequence of Illustriluteabacillus marina B3227.</title>
        <authorList>
            <person name="He R.-H."/>
            <person name="Du Z.-J."/>
        </authorList>
    </citation>
    <scope>NUCLEOTIDE SEQUENCE [LARGE SCALE GENOMIC DNA]</scope>
    <source>
        <strain evidence="7 8">B3227</strain>
    </source>
</reference>
<evidence type="ECO:0000256" key="3">
    <source>
        <dbReference type="ARBA" id="ARBA00022989"/>
    </source>
</evidence>
<sequence>MTWIYISIFVVSGIVSALAAVQLSKHADTISRLTNIGGVLAGTILLATATSLPELTTTISASLIGNADIAVGNGFGSVLFNIFMLFLLDIYFRNKRLFLNVSHSHIYTGVIGLLLCGVSAVSLALNLSLSFSIIGLTSIAIALIYTFGMWFISKVHKTPEDEDEQHFSENPSVRHSIKYFILYGIVILVFGSALSISGDAISQNTAISASAVGSILVAFATSIPDALGVFTALKLGNVNLAIGAILGSNVFNILVIAIGDIFYFDGNIWGGTSSDLVYVAIAGFILTALVMIIIKRDHARNSFTYVLPSLAAIITYLIAVGIIFM</sequence>
<feature type="domain" description="Sodium/calcium exchanger membrane region" evidence="6">
    <location>
        <begin position="176"/>
        <end position="324"/>
    </location>
</feature>
<evidence type="ECO:0000256" key="4">
    <source>
        <dbReference type="ARBA" id="ARBA00023136"/>
    </source>
</evidence>
<feature type="domain" description="Sodium/calcium exchanger membrane region" evidence="6">
    <location>
        <begin position="6"/>
        <end position="151"/>
    </location>
</feature>
<name>A0A2I0QTK3_9BACI</name>
<gene>
    <name evidence="7" type="ORF">CEY16_06770</name>
</gene>
<dbReference type="Proteomes" id="UP000243524">
    <property type="component" value="Unassembled WGS sequence"/>
</dbReference>
<organism evidence="7 8">
    <name type="scientific">Halalkalibacillus sediminis</name>
    <dbReference type="NCBI Taxonomy" id="2018042"/>
    <lineage>
        <taxon>Bacteria</taxon>
        <taxon>Bacillati</taxon>
        <taxon>Bacillota</taxon>
        <taxon>Bacilli</taxon>
        <taxon>Bacillales</taxon>
        <taxon>Bacillaceae</taxon>
        <taxon>Halalkalibacillus</taxon>
    </lineage>
</organism>
<keyword evidence="3 5" id="KW-1133">Transmembrane helix</keyword>
<keyword evidence="8" id="KW-1185">Reference proteome</keyword>
<evidence type="ECO:0000313" key="8">
    <source>
        <dbReference type="Proteomes" id="UP000243524"/>
    </source>
</evidence>